<reference evidence="1" key="2">
    <citation type="submission" date="2020-11" db="EMBL/GenBank/DDBJ databases">
        <authorList>
            <person name="McCartney M.A."/>
            <person name="Auch B."/>
            <person name="Kono T."/>
            <person name="Mallez S."/>
            <person name="Becker A."/>
            <person name="Gohl D.M."/>
            <person name="Silverstein K.A.T."/>
            <person name="Koren S."/>
            <person name="Bechman K.B."/>
            <person name="Herman A."/>
            <person name="Abrahante J.E."/>
            <person name="Garbe J."/>
        </authorList>
    </citation>
    <scope>NUCLEOTIDE SEQUENCE</scope>
    <source>
        <strain evidence="1">Duluth1</strain>
        <tissue evidence="1">Whole animal</tissue>
    </source>
</reference>
<reference evidence="1" key="1">
    <citation type="journal article" date="2019" name="bioRxiv">
        <title>The Genome of the Zebra Mussel, Dreissena polymorpha: A Resource for Invasive Species Research.</title>
        <authorList>
            <person name="McCartney M.A."/>
            <person name="Auch B."/>
            <person name="Kono T."/>
            <person name="Mallez S."/>
            <person name="Zhang Y."/>
            <person name="Obille A."/>
            <person name="Becker A."/>
            <person name="Abrahante J.E."/>
            <person name="Garbe J."/>
            <person name="Badalamenti J.P."/>
            <person name="Herman A."/>
            <person name="Mangelson H."/>
            <person name="Liachko I."/>
            <person name="Sullivan S."/>
            <person name="Sone E.D."/>
            <person name="Koren S."/>
            <person name="Silverstein K.A.T."/>
            <person name="Beckman K.B."/>
            <person name="Gohl D.M."/>
        </authorList>
    </citation>
    <scope>NUCLEOTIDE SEQUENCE</scope>
    <source>
        <strain evidence="1">Duluth1</strain>
        <tissue evidence="1">Whole animal</tissue>
    </source>
</reference>
<sequence length="89" mass="9736">MLNIATFGGNTTRVRHVDRSTIYVKTDDNEIIPLSVLVVPTIAKPIDTSLMSVAATFPYLRRLKLAQPVSVDSMLDIAVDSRRPLLGLG</sequence>
<comment type="caution">
    <text evidence="1">The sequence shown here is derived from an EMBL/GenBank/DDBJ whole genome shotgun (WGS) entry which is preliminary data.</text>
</comment>
<evidence type="ECO:0000313" key="1">
    <source>
        <dbReference type="EMBL" id="KAH3722047.1"/>
    </source>
</evidence>
<keyword evidence="2" id="KW-1185">Reference proteome</keyword>
<organism evidence="1 2">
    <name type="scientific">Dreissena polymorpha</name>
    <name type="common">Zebra mussel</name>
    <name type="synonym">Mytilus polymorpha</name>
    <dbReference type="NCBI Taxonomy" id="45954"/>
    <lineage>
        <taxon>Eukaryota</taxon>
        <taxon>Metazoa</taxon>
        <taxon>Spiralia</taxon>
        <taxon>Lophotrochozoa</taxon>
        <taxon>Mollusca</taxon>
        <taxon>Bivalvia</taxon>
        <taxon>Autobranchia</taxon>
        <taxon>Heteroconchia</taxon>
        <taxon>Euheterodonta</taxon>
        <taxon>Imparidentia</taxon>
        <taxon>Neoheterodontei</taxon>
        <taxon>Myida</taxon>
        <taxon>Dreissenoidea</taxon>
        <taxon>Dreissenidae</taxon>
        <taxon>Dreissena</taxon>
    </lineage>
</organism>
<evidence type="ECO:0000313" key="2">
    <source>
        <dbReference type="Proteomes" id="UP000828390"/>
    </source>
</evidence>
<name>A0A9D4CE69_DREPO</name>
<dbReference type="Proteomes" id="UP000828390">
    <property type="component" value="Unassembled WGS sequence"/>
</dbReference>
<accession>A0A9D4CE69</accession>
<dbReference type="AlphaFoldDB" id="A0A9D4CE69"/>
<dbReference type="EMBL" id="JAIWYP010000013">
    <property type="protein sequence ID" value="KAH3722047.1"/>
    <property type="molecule type" value="Genomic_DNA"/>
</dbReference>
<gene>
    <name evidence="1" type="ORF">DPMN_064996</name>
</gene>
<proteinExistence type="predicted"/>
<protein>
    <submittedName>
        <fullName evidence="1">Uncharacterized protein</fullName>
    </submittedName>
</protein>